<feature type="transmembrane region" description="Helical" evidence="1">
    <location>
        <begin position="119"/>
        <end position="136"/>
    </location>
</feature>
<feature type="transmembrane region" description="Helical" evidence="1">
    <location>
        <begin position="88"/>
        <end position="107"/>
    </location>
</feature>
<dbReference type="AlphaFoldDB" id="A0A2H0W376"/>
<dbReference type="EMBL" id="PEZZ01000028">
    <property type="protein sequence ID" value="PIS04981.1"/>
    <property type="molecule type" value="Genomic_DNA"/>
</dbReference>
<protein>
    <submittedName>
        <fullName evidence="2">Uncharacterized protein</fullName>
    </submittedName>
</protein>
<organism evidence="2 3">
    <name type="scientific">Candidatus Buchananbacteria bacterium CG10_big_fil_rev_8_21_14_0_10_42_9</name>
    <dbReference type="NCBI Taxonomy" id="1974526"/>
    <lineage>
        <taxon>Bacteria</taxon>
        <taxon>Candidatus Buchananiibacteriota</taxon>
    </lineage>
</organism>
<gene>
    <name evidence="2" type="ORF">COT81_03595</name>
</gene>
<accession>A0A2H0W376</accession>
<proteinExistence type="predicted"/>
<comment type="caution">
    <text evidence="2">The sequence shown here is derived from an EMBL/GenBank/DDBJ whole genome shotgun (WGS) entry which is preliminary data.</text>
</comment>
<reference evidence="3" key="1">
    <citation type="submission" date="2017-09" db="EMBL/GenBank/DDBJ databases">
        <title>Depth-based differentiation of microbial function through sediment-hosted aquifers and enrichment of novel symbionts in the deep terrestrial subsurface.</title>
        <authorList>
            <person name="Probst A.J."/>
            <person name="Ladd B."/>
            <person name="Jarett J.K."/>
            <person name="Geller-Mcgrath D.E."/>
            <person name="Sieber C.M.K."/>
            <person name="Emerson J.B."/>
            <person name="Anantharaman K."/>
            <person name="Thomas B.C."/>
            <person name="Malmstrom R."/>
            <person name="Stieglmeier M."/>
            <person name="Klingl A."/>
            <person name="Woyke T."/>
            <person name="Ryan C.M."/>
            <person name="Banfield J.F."/>
        </authorList>
    </citation>
    <scope>NUCLEOTIDE SEQUENCE [LARGE SCALE GENOMIC DNA]</scope>
</reference>
<evidence type="ECO:0000313" key="2">
    <source>
        <dbReference type="EMBL" id="PIS04981.1"/>
    </source>
</evidence>
<feature type="transmembrane region" description="Helical" evidence="1">
    <location>
        <begin position="46"/>
        <end position="67"/>
    </location>
</feature>
<dbReference type="Proteomes" id="UP000230935">
    <property type="component" value="Unassembled WGS sequence"/>
</dbReference>
<evidence type="ECO:0000256" key="1">
    <source>
        <dbReference type="SAM" id="Phobius"/>
    </source>
</evidence>
<evidence type="ECO:0000313" key="3">
    <source>
        <dbReference type="Proteomes" id="UP000230935"/>
    </source>
</evidence>
<keyword evidence="1" id="KW-0472">Membrane</keyword>
<keyword evidence="1" id="KW-1133">Transmembrane helix</keyword>
<sequence length="149" mass="16534">MKKKYTKPEQLDKYAFLWSQARLVIAAVALFLGGTPPFIAYSPSSLIGTLSSLHAVAYLISGVAAIYMVYRWNQSKQKLFGHKNKIDLAAFFVSIVSGVNLGLVGLLGKNIGMSITSSYPIFILVGIIYLISMMHLQKRWNHSGQKMFS</sequence>
<keyword evidence="1" id="KW-0812">Transmembrane</keyword>
<feature type="transmembrane region" description="Helical" evidence="1">
    <location>
        <begin position="21"/>
        <end position="40"/>
    </location>
</feature>
<name>A0A2H0W376_9BACT</name>